<dbReference type="AlphaFoldDB" id="F9XK01"/>
<dbReference type="EMBL" id="CM001204">
    <property type="protein sequence ID" value="EGP84359.1"/>
    <property type="molecule type" value="Genomic_DNA"/>
</dbReference>
<evidence type="ECO:0000313" key="3">
    <source>
        <dbReference type="Proteomes" id="UP000008062"/>
    </source>
</evidence>
<dbReference type="InParanoid" id="F9XK01"/>
<organism evidence="2 3">
    <name type="scientific">Zymoseptoria tritici (strain CBS 115943 / IPO323)</name>
    <name type="common">Speckled leaf blotch fungus</name>
    <name type="synonym">Septoria tritici</name>
    <dbReference type="NCBI Taxonomy" id="336722"/>
    <lineage>
        <taxon>Eukaryota</taxon>
        <taxon>Fungi</taxon>
        <taxon>Dikarya</taxon>
        <taxon>Ascomycota</taxon>
        <taxon>Pezizomycotina</taxon>
        <taxon>Dothideomycetes</taxon>
        <taxon>Dothideomycetidae</taxon>
        <taxon>Mycosphaerellales</taxon>
        <taxon>Mycosphaerellaceae</taxon>
        <taxon>Zymoseptoria</taxon>
    </lineage>
</organism>
<accession>F9XK01</accession>
<dbReference type="Proteomes" id="UP000008062">
    <property type="component" value="Chromosome 9"/>
</dbReference>
<feature type="non-terminal residue" evidence="2">
    <location>
        <position position="109"/>
    </location>
</feature>
<dbReference type="KEGG" id="ztr:MYCGRDRAFT_105717"/>
<keyword evidence="3" id="KW-1185">Reference proteome</keyword>
<dbReference type="RefSeq" id="XP_003849383.1">
    <property type="nucleotide sequence ID" value="XM_003849335.1"/>
</dbReference>
<evidence type="ECO:0000313" key="2">
    <source>
        <dbReference type="EMBL" id="EGP84359.1"/>
    </source>
</evidence>
<gene>
    <name evidence="2" type="ORF">MYCGRDRAFT_105717</name>
</gene>
<dbReference type="HOGENOM" id="CLU_2190395_0_0_1"/>
<sequence>MQMRTADTRQQLSNESYHSSGEPLPILVSSKPSVPRPLTTLAVQHSPTSDRSATFIENSPLGRAPRLREVASSLLRRRYDFSWTSLLFLSLVRTYTQIENMSTTNTAPP</sequence>
<evidence type="ECO:0000256" key="1">
    <source>
        <dbReference type="SAM" id="MobiDB-lite"/>
    </source>
</evidence>
<proteinExistence type="predicted"/>
<reference evidence="2 3" key="1">
    <citation type="journal article" date="2011" name="PLoS Genet.">
        <title>Finished genome of the fungal wheat pathogen Mycosphaerella graminicola reveals dispensome structure, chromosome plasticity, and stealth pathogenesis.</title>
        <authorList>
            <person name="Goodwin S.B."/>
            <person name="Ben M'barek S."/>
            <person name="Dhillon B."/>
            <person name="Wittenberg A.H.J."/>
            <person name="Crane C.F."/>
            <person name="Hane J.K."/>
            <person name="Foster A.J."/>
            <person name="Van der Lee T.A.J."/>
            <person name="Grimwood J."/>
            <person name="Aerts A."/>
            <person name="Antoniw J."/>
            <person name="Bailey A."/>
            <person name="Bluhm B."/>
            <person name="Bowler J."/>
            <person name="Bristow J."/>
            <person name="van der Burgt A."/>
            <person name="Canto-Canche B."/>
            <person name="Churchill A.C.L."/>
            <person name="Conde-Ferraez L."/>
            <person name="Cools H.J."/>
            <person name="Coutinho P.M."/>
            <person name="Csukai M."/>
            <person name="Dehal P."/>
            <person name="De Wit P."/>
            <person name="Donzelli B."/>
            <person name="van de Geest H.C."/>
            <person name="van Ham R.C.H.J."/>
            <person name="Hammond-Kosack K.E."/>
            <person name="Henrissat B."/>
            <person name="Kilian A."/>
            <person name="Kobayashi A.K."/>
            <person name="Koopmann E."/>
            <person name="Kourmpetis Y."/>
            <person name="Kuzniar A."/>
            <person name="Lindquist E."/>
            <person name="Lombard V."/>
            <person name="Maliepaard C."/>
            <person name="Martins N."/>
            <person name="Mehrabi R."/>
            <person name="Nap J.P.H."/>
            <person name="Ponomarenko A."/>
            <person name="Rudd J.J."/>
            <person name="Salamov A."/>
            <person name="Schmutz J."/>
            <person name="Schouten H.J."/>
            <person name="Shapiro H."/>
            <person name="Stergiopoulos I."/>
            <person name="Torriani S.F.F."/>
            <person name="Tu H."/>
            <person name="de Vries R.P."/>
            <person name="Waalwijk C."/>
            <person name="Ware S.B."/>
            <person name="Wiebenga A."/>
            <person name="Zwiers L.-H."/>
            <person name="Oliver R.P."/>
            <person name="Grigoriev I.V."/>
            <person name="Kema G.H.J."/>
        </authorList>
    </citation>
    <scope>NUCLEOTIDE SEQUENCE [LARGE SCALE GENOMIC DNA]</scope>
    <source>
        <strain evidence="3">CBS 115943 / IPO323</strain>
    </source>
</reference>
<feature type="region of interest" description="Disordered" evidence="1">
    <location>
        <begin position="1"/>
        <end position="34"/>
    </location>
</feature>
<protein>
    <submittedName>
        <fullName evidence="2">Uncharacterized protein</fullName>
    </submittedName>
</protein>
<dbReference type="GeneID" id="13399079"/>
<name>F9XK01_ZYMTI</name>
<feature type="compositionally biased region" description="Polar residues" evidence="1">
    <location>
        <begin position="8"/>
        <end position="19"/>
    </location>
</feature>